<organism evidence="6 7">
    <name type="scientific">Obba rivulosa</name>
    <dbReference type="NCBI Taxonomy" id="1052685"/>
    <lineage>
        <taxon>Eukaryota</taxon>
        <taxon>Fungi</taxon>
        <taxon>Dikarya</taxon>
        <taxon>Basidiomycota</taxon>
        <taxon>Agaricomycotina</taxon>
        <taxon>Agaricomycetes</taxon>
        <taxon>Polyporales</taxon>
        <taxon>Gelatoporiaceae</taxon>
        <taxon>Obba</taxon>
    </lineage>
</organism>
<reference evidence="6 7" key="1">
    <citation type="submission" date="2016-07" db="EMBL/GenBank/DDBJ databases">
        <title>Draft genome of the white-rot fungus Obba rivulosa 3A-2.</title>
        <authorList>
            <consortium name="DOE Joint Genome Institute"/>
            <person name="Miettinen O."/>
            <person name="Riley R."/>
            <person name="Acob R."/>
            <person name="Barry K."/>
            <person name="Cullen D."/>
            <person name="De Vries R."/>
            <person name="Hainaut M."/>
            <person name="Hatakka A."/>
            <person name="Henrissat B."/>
            <person name="Hilden K."/>
            <person name="Kuo R."/>
            <person name="Labutti K."/>
            <person name="Lipzen A."/>
            <person name="Makela M.R."/>
            <person name="Sandor L."/>
            <person name="Spatafora J.W."/>
            <person name="Grigoriev I.V."/>
            <person name="Hibbett D.S."/>
        </authorList>
    </citation>
    <scope>NUCLEOTIDE SEQUENCE [LARGE SCALE GENOMIC DNA]</scope>
    <source>
        <strain evidence="6 7">3A-2</strain>
    </source>
</reference>
<sequence length="426" mass="48281">MKGLHRNEILAILTSMNVELPSNTRMSDEALDKRLRQALASAQYLTQVLPSPPLNPTKLPEWHPQNNSVYEAIRRGNMQEALLNVAAQMRGVESPLQELYKNVFLDLRQSLMGISQMWDRGARWCVMQDPVADQSAINIRMIDVRELDTQTPVLLVLYLHATRDNPLPGVRWLQARATRDGMIQKVNATVLEQKLMLKVLSINAKLLSSDFVPAKEEDEADFKASFLLPMGPLDFEDLGKLNSDVGCVLCGAKTTSRCAQCQSVSYCGPECQRADWPSHKQACRSLKGGTWRTLRFHNVPPALEGMYMSTLNRFNMQQRPAGPIRKPDNSTPPPNIHGQNIFLMKLQIGYGPAAGGPQAMIYDRQRSFEAYFMEATSPQVFQELKDEMRGPRAKYGGVKMYRWAKRVSDWELSVCLDREPQTEIKW</sequence>
<dbReference type="SUPFAM" id="SSF144232">
    <property type="entry name" value="HIT/MYND zinc finger-like"/>
    <property type="match status" value="1"/>
</dbReference>
<evidence type="ECO:0000256" key="4">
    <source>
        <dbReference type="PROSITE-ProRule" id="PRU00134"/>
    </source>
</evidence>
<proteinExistence type="predicted"/>
<evidence type="ECO:0000256" key="1">
    <source>
        <dbReference type="ARBA" id="ARBA00022723"/>
    </source>
</evidence>
<dbReference type="Proteomes" id="UP000250043">
    <property type="component" value="Unassembled WGS sequence"/>
</dbReference>
<keyword evidence="7" id="KW-1185">Reference proteome</keyword>
<keyword evidence="2 4" id="KW-0863">Zinc-finger</keyword>
<dbReference type="Gene3D" id="6.10.140.2220">
    <property type="match status" value="1"/>
</dbReference>
<dbReference type="AlphaFoldDB" id="A0A8E2AWK4"/>
<protein>
    <recommendedName>
        <fullName evidence="5">MYND-type domain-containing protein</fullName>
    </recommendedName>
</protein>
<dbReference type="PROSITE" id="PS50865">
    <property type="entry name" value="ZF_MYND_2"/>
    <property type="match status" value="1"/>
</dbReference>
<keyword evidence="1" id="KW-0479">Metal-binding</keyword>
<dbReference type="GO" id="GO:0008270">
    <property type="term" value="F:zinc ion binding"/>
    <property type="evidence" value="ECO:0007669"/>
    <property type="project" value="UniProtKB-KW"/>
</dbReference>
<evidence type="ECO:0000256" key="2">
    <source>
        <dbReference type="ARBA" id="ARBA00022771"/>
    </source>
</evidence>
<dbReference type="OrthoDB" id="341421at2759"/>
<evidence type="ECO:0000313" key="7">
    <source>
        <dbReference type="Proteomes" id="UP000250043"/>
    </source>
</evidence>
<dbReference type="InterPro" id="IPR002893">
    <property type="entry name" value="Znf_MYND"/>
</dbReference>
<accession>A0A8E2AWK4</accession>
<evidence type="ECO:0000313" key="6">
    <source>
        <dbReference type="EMBL" id="OCH86730.1"/>
    </source>
</evidence>
<keyword evidence="3" id="KW-0862">Zinc</keyword>
<dbReference type="Pfam" id="PF01753">
    <property type="entry name" value="zf-MYND"/>
    <property type="match status" value="1"/>
</dbReference>
<feature type="domain" description="MYND-type" evidence="5">
    <location>
        <begin position="247"/>
        <end position="283"/>
    </location>
</feature>
<name>A0A8E2AWK4_9APHY</name>
<dbReference type="PROSITE" id="PS01360">
    <property type="entry name" value="ZF_MYND_1"/>
    <property type="match status" value="1"/>
</dbReference>
<evidence type="ECO:0000256" key="3">
    <source>
        <dbReference type="ARBA" id="ARBA00022833"/>
    </source>
</evidence>
<gene>
    <name evidence="6" type="ORF">OBBRIDRAFT_796890</name>
</gene>
<evidence type="ECO:0000259" key="5">
    <source>
        <dbReference type="PROSITE" id="PS50865"/>
    </source>
</evidence>
<dbReference type="EMBL" id="KV722514">
    <property type="protein sequence ID" value="OCH86730.1"/>
    <property type="molecule type" value="Genomic_DNA"/>
</dbReference>